<dbReference type="GO" id="GO:0006446">
    <property type="term" value="P:regulation of translational initiation"/>
    <property type="evidence" value="ECO:0007669"/>
    <property type="project" value="TreeGrafter"/>
</dbReference>
<dbReference type="Gene3D" id="3.30.70.240">
    <property type="match status" value="1"/>
</dbReference>
<dbReference type="GO" id="GO:0005737">
    <property type="term" value="C:cytoplasm"/>
    <property type="evidence" value="ECO:0007669"/>
    <property type="project" value="TreeGrafter"/>
</dbReference>
<organism evidence="3 4">
    <name type="scientific">Bernardetia litoralis (strain ATCC 23117 / DSM 6794 / NBRC 15988 / NCIMB 1366 / Fx l1 / Sio-4)</name>
    <name type="common">Flexibacter litoralis</name>
    <dbReference type="NCBI Taxonomy" id="880071"/>
    <lineage>
        <taxon>Bacteria</taxon>
        <taxon>Pseudomonadati</taxon>
        <taxon>Bacteroidota</taxon>
        <taxon>Cytophagia</taxon>
        <taxon>Cytophagales</taxon>
        <taxon>Bernardetiaceae</taxon>
        <taxon>Bernardetia</taxon>
    </lineage>
</organism>
<sequence>MIDTFLTIKNPSEGEYKEKGSKFLAFAFQVKTEEEIKEHLEALRKKYYDARHHCYAYQLGQNGELWRANDDGEPNHSAGTPILNQIKSFNVTNVLVIVIRYFGGTKLGVSGLIRAYKTATEEALDAAEIEEKIITKILSFSFDYLGMNDVMKLIKEYDLEIINQEFTNTCQMKLSVRLAIWEEVEAKLNDIKEVKVD</sequence>
<dbReference type="PROSITE" id="PS00910">
    <property type="entry name" value="UPF0029"/>
    <property type="match status" value="1"/>
</dbReference>
<dbReference type="InterPro" id="IPR001498">
    <property type="entry name" value="Impact_N"/>
</dbReference>
<evidence type="ECO:0000313" key="3">
    <source>
        <dbReference type="EMBL" id="AFM02701.1"/>
    </source>
</evidence>
<dbReference type="EMBL" id="CP003345">
    <property type="protein sequence ID" value="AFM02701.1"/>
    <property type="molecule type" value="Genomic_DNA"/>
</dbReference>
<dbReference type="eggNOG" id="COG1739">
    <property type="taxonomic scope" value="Bacteria"/>
</dbReference>
<dbReference type="STRING" id="880071.Fleli_0205"/>
<dbReference type="InterPro" id="IPR035647">
    <property type="entry name" value="EFG_III/V"/>
</dbReference>
<evidence type="ECO:0000313" key="4">
    <source>
        <dbReference type="Proteomes" id="UP000006054"/>
    </source>
</evidence>
<keyword evidence="4" id="KW-1185">Reference proteome</keyword>
<dbReference type="InterPro" id="IPR015796">
    <property type="entry name" value="Impact_YigZ-like"/>
</dbReference>
<dbReference type="PATRIC" id="fig|880071.3.peg.199"/>
<dbReference type="PANTHER" id="PTHR16301:SF20">
    <property type="entry name" value="IMPACT FAMILY MEMBER YIGZ"/>
    <property type="match status" value="1"/>
</dbReference>
<accession>I4AFG6</accession>
<evidence type="ECO:0000256" key="1">
    <source>
        <dbReference type="ARBA" id="ARBA00007665"/>
    </source>
</evidence>
<reference evidence="4" key="1">
    <citation type="submission" date="2012-06" db="EMBL/GenBank/DDBJ databases">
        <title>The complete genome of Flexibacter litoralis DSM 6794.</title>
        <authorList>
            <person name="Lucas S."/>
            <person name="Copeland A."/>
            <person name="Lapidus A."/>
            <person name="Glavina del Rio T."/>
            <person name="Dalin E."/>
            <person name="Tice H."/>
            <person name="Bruce D."/>
            <person name="Goodwin L."/>
            <person name="Pitluck S."/>
            <person name="Peters L."/>
            <person name="Ovchinnikova G."/>
            <person name="Lu M."/>
            <person name="Kyrpides N."/>
            <person name="Mavromatis K."/>
            <person name="Ivanova N."/>
            <person name="Brettin T."/>
            <person name="Detter J.C."/>
            <person name="Han C."/>
            <person name="Larimer F."/>
            <person name="Land M."/>
            <person name="Hauser L."/>
            <person name="Markowitz V."/>
            <person name="Cheng J.-F."/>
            <person name="Hugenholtz P."/>
            <person name="Woyke T."/>
            <person name="Wu D."/>
            <person name="Spring S."/>
            <person name="Lang E."/>
            <person name="Kopitz M."/>
            <person name="Brambilla E."/>
            <person name="Klenk H.-P."/>
            <person name="Eisen J.A."/>
        </authorList>
    </citation>
    <scope>NUCLEOTIDE SEQUENCE [LARGE SCALE GENOMIC DNA]</scope>
    <source>
        <strain evidence="4">ATCC 23117 / DSM 6794 / NBRC 15988 / NCIMB 1366 / Sio-4</strain>
    </source>
</reference>
<name>I4AFG6_BERLS</name>
<dbReference type="Gene3D" id="3.30.230.30">
    <property type="entry name" value="Impact, N-terminal domain"/>
    <property type="match status" value="1"/>
</dbReference>
<gene>
    <name evidence="3" type="ordered locus">Fleli_0205</name>
</gene>
<dbReference type="PANTHER" id="PTHR16301">
    <property type="entry name" value="IMPACT-RELATED"/>
    <property type="match status" value="1"/>
</dbReference>
<dbReference type="NCBIfam" id="TIGR00257">
    <property type="entry name" value="IMPACT_YIGZ"/>
    <property type="match status" value="1"/>
</dbReference>
<protein>
    <submittedName>
        <fullName evidence="3">Uncharacterized protein, YigZ family</fullName>
    </submittedName>
</protein>
<comment type="similarity">
    <text evidence="1">Belongs to the IMPACT family.</text>
</comment>
<dbReference type="InterPro" id="IPR036956">
    <property type="entry name" value="Impact_N_sf"/>
</dbReference>
<evidence type="ECO:0000259" key="2">
    <source>
        <dbReference type="Pfam" id="PF01205"/>
    </source>
</evidence>
<dbReference type="HOGENOM" id="CLU_083552_1_0_10"/>
<dbReference type="SUPFAM" id="SSF54980">
    <property type="entry name" value="EF-G C-terminal domain-like"/>
    <property type="match status" value="1"/>
</dbReference>
<dbReference type="Pfam" id="PF01205">
    <property type="entry name" value="Impact_N"/>
    <property type="match status" value="1"/>
</dbReference>
<dbReference type="Proteomes" id="UP000006054">
    <property type="component" value="Chromosome"/>
</dbReference>
<feature type="domain" description="Impact N-terminal" evidence="2">
    <location>
        <begin position="19"/>
        <end position="124"/>
    </location>
</feature>
<proteinExistence type="inferred from homology"/>
<dbReference type="RefSeq" id="WP_014796166.1">
    <property type="nucleotide sequence ID" value="NC_018018.1"/>
</dbReference>
<dbReference type="InterPro" id="IPR020568">
    <property type="entry name" value="Ribosomal_Su5_D2-typ_SF"/>
</dbReference>
<dbReference type="InterPro" id="IPR023582">
    <property type="entry name" value="Impact"/>
</dbReference>
<dbReference type="InterPro" id="IPR020569">
    <property type="entry name" value="UPF0029_Impact_CS"/>
</dbReference>
<dbReference type="KEGG" id="fli:Fleli_0205"/>
<dbReference type="OrthoDB" id="9813771at2"/>
<dbReference type="AlphaFoldDB" id="I4AFG6"/>
<dbReference type="SUPFAM" id="SSF54211">
    <property type="entry name" value="Ribosomal protein S5 domain 2-like"/>
    <property type="match status" value="1"/>
</dbReference>